<reference evidence="2" key="2">
    <citation type="submission" date="2019-10" db="EMBL/GenBank/DDBJ databases">
        <title>A de novo genome assembly of a pear dwarfing rootstock.</title>
        <authorList>
            <person name="Wang F."/>
            <person name="Wang J."/>
            <person name="Li S."/>
            <person name="Zhang Y."/>
            <person name="Fang M."/>
            <person name="Ma L."/>
            <person name="Zhao Y."/>
            <person name="Jiang S."/>
        </authorList>
    </citation>
    <scope>NUCLEOTIDE SEQUENCE [LARGE SCALE GENOMIC DNA]</scope>
</reference>
<protein>
    <submittedName>
        <fullName evidence="1">Uncharacterized protein</fullName>
    </submittedName>
</protein>
<dbReference type="Proteomes" id="UP000327157">
    <property type="component" value="Chromosome 17"/>
</dbReference>
<name>A0A5N5G711_9ROSA</name>
<dbReference type="EMBL" id="SMOL01000487">
    <property type="protein sequence ID" value="KAB2611199.1"/>
    <property type="molecule type" value="Genomic_DNA"/>
</dbReference>
<proteinExistence type="predicted"/>
<sequence>MEGPATSGLQAAVEDYYLKRTAEDEGLEFTLSPHKKLKDSESRAVKKRRMAKRMRGISLGKRCLMAECAIYVEDEFDDLPVEYQDMWELLKEEYMAERVALLA</sequence>
<keyword evidence="2" id="KW-1185">Reference proteome</keyword>
<dbReference type="AlphaFoldDB" id="A0A5N5G711"/>
<reference evidence="1 2" key="1">
    <citation type="submission" date="2019-09" db="EMBL/GenBank/DDBJ databases">
        <authorList>
            <person name="Ou C."/>
        </authorList>
    </citation>
    <scope>NUCLEOTIDE SEQUENCE [LARGE SCALE GENOMIC DNA]</scope>
    <source>
        <strain evidence="1">S2</strain>
        <tissue evidence="1">Leaf</tissue>
    </source>
</reference>
<organism evidence="1 2">
    <name type="scientific">Pyrus ussuriensis x Pyrus communis</name>
    <dbReference type="NCBI Taxonomy" id="2448454"/>
    <lineage>
        <taxon>Eukaryota</taxon>
        <taxon>Viridiplantae</taxon>
        <taxon>Streptophyta</taxon>
        <taxon>Embryophyta</taxon>
        <taxon>Tracheophyta</taxon>
        <taxon>Spermatophyta</taxon>
        <taxon>Magnoliopsida</taxon>
        <taxon>eudicotyledons</taxon>
        <taxon>Gunneridae</taxon>
        <taxon>Pentapetalae</taxon>
        <taxon>rosids</taxon>
        <taxon>fabids</taxon>
        <taxon>Rosales</taxon>
        <taxon>Rosaceae</taxon>
        <taxon>Amygdaloideae</taxon>
        <taxon>Maleae</taxon>
        <taxon>Pyrus</taxon>
    </lineage>
</organism>
<evidence type="ECO:0000313" key="1">
    <source>
        <dbReference type="EMBL" id="KAB2611199.1"/>
    </source>
</evidence>
<gene>
    <name evidence="1" type="ORF">D8674_019231</name>
</gene>
<evidence type="ECO:0000313" key="2">
    <source>
        <dbReference type="Proteomes" id="UP000327157"/>
    </source>
</evidence>
<reference evidence="1 2" key="3">
    <citation type="submission" date="2019-11" db="EMBL/GenBank/DDBJ databases">
        <title>A de novo genome assembly of a pear dwarfing rootstock.</title>
        <authorList>
            <person name="Wang F."/>
            <person name="Wang J."/>
            <person name="Li S."/>
            <person name="Zhang Y."/>
            <person name="Fang M."/>
            <person name="Ma L."/>
            <person name="Zhao Y."/>
            <person name="Jiang S."/>
        </authorList>
    </citation>
    <scope>NUCLEOTIDE SEQUENCE [LARGE SCALE GENOMIC DNA]</scope>
    <source>
        <strain evidence="1">S2</strain>
        <tissue evidence="1">Leaf</tissue>
    </source>
</reference>
<comment type="caution">
    <text evidence="1">The sequence shown here is derived from an EMBL/GenBank/DDBJ whole genome shotgun (WGS) entry which is preliminary data.</text>
</comment>
<accession>A0A5N5G711</accession>